<reference evidence="5 6" key="1">
    <citation type="submission" date="2024-09" db="EMBL/GenBank/DDBJ databases">
        <authorList>
            <person name="Sun Q."/>
            <person name="Mori K."/>
        </authorList>
    </citation>
    <scope>NUCLEOTIDE SEQUENCE [LARGE SCALE GENOMIC DNA]</scope>
    <source>
        <strain evidence="5 6">TBRC 3947</strain>
    </source>
</reference>
<feature type="domain" description="HTH arsR-type" evidence="4">
    <location>
        <begin position="26"/>
        <end position="123"/>
    </location>
</feature>
<sequence length="126" mass="13638">MSKQERMLPVIASTSECCEPMVSEALSPQGAAELARAFKVLGDPVRLRVLSLIAARGGGEVCVCEITEAFDLTGPTISYHLRQLREAGLVDCERRGTWVYYWIVPAKLAGLSQFLDPSEVPAEVGG</sequence>
<dbReference type="PANTHER" id="PTHR33154">
    <property type="entry name" value="TRANSCRIPTIONAL REGULATOR, ARSR FAMILY"/>
    <property type="match status" value="1"/>
</dbReference>
<evidence type="ECO:0000256" key="2">
    <source>
        <dbReference type="ARBA" id="ARBA00023125"/>
    </source>
</evidence>
<dbReference type="PROSITE" id="PS50987">
    <property type="entry name" value="HTH_ARSR_2"/>
    <property type="match status" value="1"/>
</dbReference>
<evidence type="ECO:0000313" key="5">
    <source>
        <dbReference type="EMBL" id="MFC0530506.1"/>
    </source>
</evidence>
<keyword evidence="1" id="KW-0805">Transcription regulation</keyword>
<comment type="caution">
    <text evidence="5">The sequence shown here is derived from an EMBL/GenBank/DDBJ whole genome shotgun (WGS) entry which is preliminary data.</text>
</comment>
<keyword evidence="3" id="KW-0804">Transcription</keyword>
<dbReference type="SMART" id="SM00418">
    <property type="entry name" value="HTH_ARSR"/>
    <property type="match status" value="1"/>
</dbReference>
<dbReference type="Proteomes" id="UP001589867">
    <property type="component" value="Unassembled WGS sequence"/>
</dbReference>
<gene>
    <name evidence="5" type="ORF">ACFFIA_22860</name>
</gene>
<accession>A0ABV6M783</accession>
<evidence type="ECO:0000256" key="1">
    <source>
        <dbReference type="ARBA" id="ARBA00023015"/>
    </source>
</evidence>
<dbReference type="PANTHER" id="PTHR33154:SF18">
    <property type="entry name" value="ARSENICAL RESISTANCE OPERON REPRESSOR"/>
    <property type="match status" value="1"/>
</dbReference>
<keyword evidence="2" id="KW-0238">DNA-binding</keyword>
<dbReference type="CDD" id="cd00090">
    <property type="entry name" value="HTH_ARSR"/>
    <property type="match status" value="1"/>
</dbReference>
<dbReference type="InterPro" id="IPR036390">
    <property type="entry name" value="WH_DNA-bd_sf"/>
</dbReference>
<evidence type="ECO:0000256" key="3">
    <source>
        <dbReference type="ARBA" id="ARBA00023163"/>
    </source>
</evidence>
<keyword evidence="6" id="KW-1185">Reference proteome</keyword>
<dbReference type="RefSeq" id="WP_377253665.1">
    <property type="nucleotide sequence ID" value="NZ_JBHLUH010000047.1"/>
</dbReference>
<organism evidence="5 6">
    <name type="scientific">Phytohabitans kaempferiae</name>
    <dbReference type="NCBI Taxonomy" id="1620943"/>
    <lineage>
        <taxon>Bacteria</taxon>
        <taxon>Bacillati</taxon>
        <taxon>Actinomycetota</taxon>
        <taxon>Actinomycetes</taxon>
        <taxon>Micromonosporales</taxon>
        <taxon>Micromonosporaceae</taxon>
    </lineage>
</organism>
<dbReference type="SUPFAM" id="SSF46785">
    <property type="entry name" value="Winged helix' DNA-binding domain"/>
    <property type="match status" value="1"/>
</dbReference>
<dbReference type="InterPro" id="IPR011991">
    <property type="entry name" value="ArsR-like_HTH"/>
</dbReference>
<dbReference type="EMBL" id="JBHLUH010000047">
    <property type="protein sequence ID" value="MFC0530506.1"/>
    <property type="molecule type" value="Genomic_DNA"/>
</dbReference>
<dbReference type="Pfam" id="PF01022">
    <property type="entry name" value="HTH_5"/>
    <property type="match status" value="1"/>
</dbReference>
<proteinExistence type="predicted"/>
<dbReference type="PRINTS" id="PR00778">
    <property type="entry name" value="HTHARSR"/>
</dbReference>
<dbReference type="Gene3D" id="1.10.10.10">
    <property type="entry name" value="Winged helix-like DNA-binding domain superfamily/Winged helix DNA-binding domain"/>
    <property type="match status" value="1"/>
</dbReference>
<evidence type="ECO:0000259" key="4">
    <source>
        <dbReference type="PROSITE" id="PS50987"/>
    </source>
</evidence>
<dbReference type="InterPro" id="IPR001845">
    <property type="entry name" value="HTH_ArsR_DNA-bd_dom"/>
</dbReference>
<name>A0ABV6M783_9ACTN</name>
<dbReference type="InterPro" id="IPR051081">
    <property type="entry name" value="HTH_MetalResp_TranReg"/>
</dbReference>
<dbReference type="InterPro" id="IPR036388">
    <property type="entry name" value="WH-like_DNA-bd_sf"/>
</dbReference>
<protein>
    <submittedName>
        <fullName evidence="5">ArsR/SmtB family transcription factor</fullName>
    </submittedName>
</protein>
<dbReference type="NCBIfam" id="NF033788">
    <property type="entry name" value="HTH_metalloreg"/>
    <property type="match status" value="1"/>
</dbReference>
<evidence type="ECO:0000313" key="6">
    <source>
        <dbReference type="Proteomes" id="UP001589867"/>
    </source>
</evidence>